<dbReference type="InterPro" id="IPR025714">
    <property type="entry name" value="Methyltranfer_dom"/>
</dbReference>
<sequence>MAKPLTPRLQNIRSIYDARAPTYDHETGPDGFHPRQAADYVKWASPVQGCKILDLACGTGAIGIACARLAGPSGFVIGVDISPASLKVARRKAEKEKVWNVKFVEGDIADLVSEWAEKEGIREGMFDVITCASAFVLVEDHPGAVKSWAKLLKIGGKVIFDVPTGDSMIKGLVLERIAERIGIVRRYTREGIDSEEKVRALLTDAGLDDREFFVSESYEAGEILRVEGARNTFDEMVREKKWFRGDELVKPGMVEKAKELFCKEIEKIAEGEGQVRSWLRFYVAVGRRLSEIESS</sequence>
<dbReference type="Gene3D" id="3.40.50.150">
    <property type="entry name" value="Vaccinia Virus protein VP39"/>
    <property type="match status" value="1"/>
</dbReference>
<dbReference type="PANTHER" id="PTHR43861:SF1">
    <property type="entry name" value="TRANS-ACONITATE 2-METHYLTRANSFERASE"/>
    <property type="match status" value="1"/>
</dbReference>
<evidence type="ECO:0000313" key="3">
    <source>
        <dbReference type="Proteomes" id="UP000235371"/>
    </source>
</evidence>
<name>A0A2J6T3L5_9HELO</name>
<dbReference type="PANTHER" id="PTHR43861">
    <property type="entry name" value="TRANS-ACONITATE 2-METHYLTRANSFERASE-RELATED"/>
    <property type="match status" value="1"/>
</dbReference>
<dbReference type="GO" id="GO:0032259">
    <property type="term" value="P:methylation"/>
    <property type="evidence" value="ECO:0007669"/>
    <property type="project" value="UniProtKB-KW"/>
</dbReference>
<organism evidence="2 3">
    <name type="scientific">Hyaloscypha bicolor E</name>
    <dbReference type="NCBI Taxonomy" id="1095630"/>
    <lineage>
        <taxon>Eukaryota</taxon>
        <taxon>Fungi</taxon>
        <taxon>Dikarya</taxon>
        <taxon>Ascomycota</taxon>
        <taxon>Pezizomycotina</taxon>
        <taxon>Leotiomycetes</taxon>
        <taxon>Helotiales</taxon>
        <taxon>Hyaloscyphaceae</taxon>
        <taxon>Hyaloscypha</taxon>
        <taxon>Hyaloscypha bicolor</taxon>
    </lineage>
</organism>
<keyword evidence="2" id="KW-0808">Transferase</keyword>
<proteinExistence type="predicted"/>
<evidence type="ECO:0000259" key="1">
    <source>
        <dbReference type="Pfam" id="PF13847"/>
    </source>
</evidence>
<dbReference type="GO" id="GO:0008168">
    <property type="term" value="F:methyltransferase activity"/>
    <property type="evidence" value="ECO:0007669"/>
    <property type="project" value="UniProtKB-KW"/>
</dbReference>
<gene>
    <name evidence="2" type="ORF">K444DRAFT_614901</name>
</gene>
<evidence type="ECO:0000313" key="2">
    <source>
        <dbReference type="EMBL" id="PMD57503.1"/>
    </source>
</evidence>
<dbReference type="Pfam" id="PF13847">
    <property type="entry name" value="Methyltransf_31"/>
    <property type="match status" value="1"/>
</dbReference>
<accession>A0A2J6T3L5</accession>
<dbReference type="InParanoid" id="A0A2J6T3L5"/>
<dbReference type="RefSeq" id="XP_024734407.1">
    <property type="nucleotide sequence ID" value="XM_024880612.1"/>
</dbReference>
<feature type="domain" description="Methyltransferase" evidence="1">
    <location>
        <begin position="48"/>
        <end position="163"/>
    </location>
</feature>
<dbReference type="EMBL" id="KZ613846">
    <property type="protein sequence ID" value="PMD57503.1"/>
    <property type="molecule type" value="Genomic_DNA"/>
</dbReference>
<dbReference type="SUPFAM" id="SSF53335">
    <property type="entry name" value="S-adenosyl-L-methionine-dependent methyltransferases"/>
    <property type="match status" value="1"/>
</dbReference>
<keyword evidence="3" id="KW-1185">Reference proteome</keyword>
<dbReference type="CDD" id="cd02440">
    <property type="entry name" value="AdoMet_MTases"/>
    <property type="match status" value="1"/>
</dbReference>
<keyword evidence="2" id="KW-0489">Methyltransferase</keyword>
<dbReference type="STRING" id="1095630.A0A2J6T3L5"/>
<dbReference type="AlphaFoldDB" id="A0A2J6T3L5"/>
<dbReference type="Proteomes" id="UP000235371">
    <property type="component" value="Unassembled WGS sequence"/>
</dbReference>
<dbReference type="InterPro" id="IPR029063">
    <property type="entry name" value="SAM-dependent_MTases_sf"/>
</dbReference>
<dbReference type="GeneID" id="36588689"/>
<dbReference type="OrthoDB" id="66144at2759"/>
<protein>
    <submittedName>
        <fullName evidence="2">S-adenosyl-L-methionine-dependent methyltransferase</fullName>
    </submittedName>
</protein>
<reference evidence="2 3" key="1">
    <citation type="submission" date="2016-04" db="EMBL/GenBank/DDBJ databases">
        <title>A degradative enzymes factory behind the ericoid mycorrhizal symbiosis.</title>
        <authorList>
            <consortium name="DOE Joint Genome Institute"/>
            <person name="Martino E."/>
            <person name="Morin E."/>
            <person name="Grelet G."/>
            <person name="Kuo A."/>
            <person name="Kohler A."/>
            <person name="Daghino S."/>
            <person name="Barry K."/>
            <person name="Choi C."/>
            <person name="Cichocki N."/>
            <person name="Clum A."/>
            <person name="Copeland A."/>
            <person name="Hainaut M."/>
            <person name="Haridas S."/>
            <person name="Labutti K."/>
            <person name="Lindquist E."/>
            <person name="Lipzen A."/>
            <person name="Khouja H.-R."/>
            <person name="Murat C."/>
            <person name="Ohm R."/>
            <person name="Olson A."/>
            <person name="Spatafora J."/>
            <person name="Veneault-Fourrey C."/>
            <person name="Henrissat B."/>
            <person name="Grigoriev I."/>
            <person name="Martin F."/>
            <person name="Perotto S."/>
        </authorList>
    </citation>
    <scope>NUCLEOTIDE SEQUENCE [LARGE SCALE GENOMIC DNA]</scope>
    <source>
        <strain evidence="2 3">E</strain>
    </source>
</reference>